<dbReference type="Pfam" id="PF22552">
    <property type="entry name" value="TY-Chap3"/>
    <property type="match status" value="1"/>
</dbReference>
<feature type="domain" description="TY-Chap central" evidence="1">
    <location>
        <begin position="206"/>
        <end position="313"/>
    </location>
</feature>
<evidence type="ECO:0000313" key="4">
    <source>
        <dbReference type="Proteomes" id="UP000317638"/>
    </source>
</evidence>
<reference evidence="3 4" key="1">
    <citation type="submission" date="2019-07" db="EMBL/GenBank/DDBJ databases">
        <authorList>
            <person name="Zhou L.-Y."/>
        </authorList>
    </citation>
    <scope>NUCLEOTIDE SEQUENCE [LARGE SCALE GENOMIC DNA]</scope>
    <source>
        <strain evidence="3 4">YIM 101269</strain>
    </source>
</reference>
<dbReference type="OrthoDB" id="4772408at2"/>
<dbReference type="Pfam" id="PF22551">
    <property type="entry name" value="TY-Chap1"/>
    <property type="match status" value="1"/>
</dbReference>
<accession>A0A553JYF6</accession>
<dbReference type="RefSeq" id="WP_143938950.1">
    <property type="nucleotide sequence ID" value="NZ_VKKG01000005.1"/>
</dbReference>
<organism evidence="3 4">
    <name type="scientific">Tessaracoccus rhinocerotis</name>
    <dbReference type="NCBI Taxonomy" id="1689449"/>
    <lineage>
        <taxon>Bacteria</taxon>
        <taxon>Bacillati</taxon>
        <taxon>Actinomycetota</taxon>
        <taxon>Actinomycetes</taxon>
        <taxon>Propionibacteriales</taxon>
        <taxon>Propionibacteriaceae</taxon>
        <taxon>Tessaracoccus</taxon>
    </lineage>
</organism>
<protein>
    <submittedName>
        <fullName evidence="3">Uncharacterized protein</fullName>
    </submittedName>
</protein>
<dbReference type="InterPro" id="IPR054343">
    <property type="entry name" value="TY-Chap_M"/>
</dbReference>
<proteinExistence type="predicted"/>
<dbReference type="AlphaFoldDB" id="A0A553JYF6"/>
<gene>
    <name evidence="3" type="ORF">FOJ82_13260</name>
</gene>
<evidence type="ECO:0000259" key="2">
    <source>
        <dbReference type="Pfam" id="PF22552"/>
    </source>
</evidence>
<evidence type="ECO:0000259" key="1">
    <source>
        <dbReference type="Pfam" id="PF22551"/>
    </source>
</evidence>
<comment type="caution">
    <text evidence="3">The sequence shown here is derived from an EMBL/GenBank/DDBJ whole genome shotgun (WGS) entry which is preliminary data.</text>
</comment>
<keyword evidence="4" id="KW-1185">Reference proteome</keyword>
<dbReference type="Proteomes" id="UP000317638">
    <property type="component" value="Unassembled WGS sequence"/>
</dbReference>
<sequence>MTETHDRETPDLVNADEIRALDAVWRRFEAALIKHLADMVRDRGRNTLVLELAGPALGRGTARRYLELATDGDDRLLHATAGGNAHAALAGLRRRGWYVGEETGTRWTTERPIGELAELAADAVWALRHCHRVAHPDLLTYRGDGHAVPGASRLGLLATDDVPVEARASIRFAQATEPDDGPPMPIVTTSTQDLMSLVEAAVGHGADIHVDFALYVQRQPVFVRVSDDQTSVRLSARVVRDVSSPSEARTDIRIFNRDGWLDWHVARRDIWVSGTIPTDPFDQPAFRESLQQFLEILLTHRHALARRTGGRTY</sequence>
<name>A0A553JYF6_9ACTN</name>
<feature type="domain" description="TY-Chap N-terminal" evidence="2">
    <location>
        <begin position="25"/>
        <end position="139"/>
    </location>
</feature>
<dbReference type="EMBL" id="VKKG01000005">
    <property type="protein sequence ID" value="TRY17486.1"/>
    <property type="molecule type" value="Genomic_DNA"/>
</dbReference>
<dbReference type="InterPro" id="IPR054344">
    <property type="entry name" value="TY-Chap_N"/>
</dbReference>
<evidence type="ECO:0000313" key="3">
    <source>
        <dbReference type="EMBL" id="TRY17486.1"/>
    </source>
</evidence>